<dbReference type="InterPro" id="IPR045854">
    <property type="entry name" value="NO2/SO3_Rdtase_4Fe4S_sf"/>
</dbReference>
<dbReference type="GO" id="GO:0016491">
    <property type="term" value="F:oxidoreductase activity"/>
    <property type="evidence" value="ECO:0007669"/>
    <property type="project" value="InterPro"/>
</dbReference>
<sequence>MQEIIWEKDALEIINHIPFWVRSKVKKKIEQWAQGKGINTITAQVLTEAKRELKDNAATVEKGYSVEACFGRFGCKHAVTSSEELLKKLETLLEEEKITSFLKKKTGGSLKHHHQFRVAIAECPNSCSRVQIADFGLIGTVCLAYHDNLCDACGACMVVCPDKVIELNAKGISIDITRCSGCVECVNTCPKDALTVDKKGYKVLVGGKLGRHPRLATPIAEFASEEETLELFKKVLSLYKENCKKGERLGTIIQRLEENGGEQWMHKLKSL</sequence>
<dbReference type="GO" id="GO:0015995">
    <property type="term" value="P:chlorophyll biosynthetic process"/>
    <property type="evidence" value="ECO:0007669"/>
    <property type="project" value="InterPro"/>
</dbReference>
<evidence type="ECO:0000256" key="4">
    <source>
        <dbReference type="ARBA" id="ARBA00023014"/>
    </source>
</evidence>
<keyword evidence="1" id="KW-0004">4Fe-4S</keyword>
<dbReference type="InterPro" id="IPR017900">
    <property type="entry name" value="4Fe4S_Fe_S_CS"/>
</dbReference>
<name>A0A0S3QRA7_THET7</name>
<organism evidence="6 7">
    <name type="scientific">Thermosulfidibacter takaii (strain DSM 17441 / JCM 13301 / NBRC 103674 / ABI70S6)</name>
    <dbReference type="NCBI Taxonomy" id="1298851"/>
    <lineage>
        <taxon>Bacteria</taxon>
        <taxon>Pseudomonadati</taxon>
        <taxon>Thermosulfidibacterota</taxon>
        <taxon>Thermosulfidibacteria</taxon>
        <taxon>Thermosulfidibacterales</taxon>
        <taxon>Thermosulfidibacteraceae</taxon>
    </lineage>
</organism>
<dbReference type="RefSeq" id="WP_070098491.1">
    <property type="nucleotide sequence ID" value="NZ_AP013035.1"/>
</dbReference>
<evidence type="ECO:0000256" key="3">
    <source>
        <dbReference type="ARBA" id="ARBA00023004"/>
    </source>
</evidence>
<evidence type="ECO:0000256" key="1">
    <source>
        <dbReference type="ARBA" id="ARBA00022485"/>
    </source>
</evidence>
<keyword evidence="3" id="KW-0408">Iron</keyword>
<dbReference type="Pfam" id="PF01077">
    <property type="entry name" value="NIR_SIR"/>
    <property type="match status" value="1"/>
</dbReference>
<dbReference type="Proteomes" id="UP000063234">
    <property type="component" value="Chromosome"/>
</dbReference>
<dbReference type="Gene3D" id="1.10.8.550">
    <property type="entry name" value="Proto-chlorophyllide reductase 57 kD subunit B"/>
    <property type="match status" value="1"/>
</dbReference>
<evidence type="ECO:0000313" key="7">
    <source>
        <dbReference type="Proteomes" id="UP000063234"/>
    </source>
</evidence>
<dbReference type="GO" id="GO:0020037">
    <property type="term" value="F:heme binding"/>
    <property type="evidence" value="ECO:0007669"/>
    <property type="project" value="InterPro"/>
</dbReference>
<evidence type="ECO:0000259" key="5">
    <source>
        <dbReference type="PROSITE" id="PS51379"/>
    </source>
</evidence>
<evidence type="ECO:0000313" key="6">
    <source>
        <dbReference type="EMBL" id="BAT70870.1"/>
    </source>
</evidence>
<dbReference type="AlphaFoldDB" id="A0A0S3QRA7"/>
<dbReference type="InterPro" id="IPR017896">
    <property type="entry name" value="4Fe4S_Fe-S-bd"/>
</dbReference>
<dbReference type="PROSITE" id="PS00198">
    <property type="entry name" value="4FE4S_FER_1"/>
    <property type="match status" value="2"/>
</dbReference>
<dbReference type="Gene3D" id="3.30.413.10">
    <property type="entry name" value="Sulfite Reductase Hemoprotein, domain 1"/>
    <property type="match status" value="1"/>
</dbReference>
<dbReference type="PANTHER" id="PTHR11493:SF54">
    <property type="entry name" value="ANAEROBIC SULFITE REDUCTASE SUBUNIT C"/>
    <property type="match status" value="1"/>
</dbReference>
<dbReference type="InterPro" id="IPR042298">
    <property type="entry name" value="P-CP_red_C"/>
</dbReference>
<dbReference type="PATRIC" id="fig|1298851.3.peg.63"/>
<dbReference type="Pfam" id="PF08369">
    <property type="entry name" value="PCP_red"/>
    <property type="match status" value="1"/>
</dbReference>
<dbReference type="EMBL" id="AP013035">
    <property type="protein sequence ID" value="BAT70870.1"/>
    <property type="molecule type" value="Genomic_DNA"/>
</dbReference>
<feature type="domain" description="4Fe-4S ferredoxin-type" evidence="5">
    <location>
        <begin position="170"/>
        <end position="199"/>
    </location>
</feature>
<dbReference type="InterPro" id="IPR045169">
    <property type="entry name" value="NO2/SO3_Rdtase_4Fe4S_prot"/>
</dbReference>
<dbReference type="PANTHER" id="PTHR11493">
    <property type="entry name" value="SULFITE REDUCTASE [NADPH] SUBUNIT BETA-RELATED"/>
    <property type="match status" value="1"/>
</dbReference>
<dbReference type="InterPro" id="IPR013580">
    <property type="entry name" value="LI-POR_suB-like_C"/>
</dbReference>
<proteinExistence type="predicted"/>
<gene>
    <name evidence="6" type="ORF">TST_0060</name>
</gene>
<dbReference type="GO" id="GO:0051539">
    <property type="term" value="F:4 iron, 4 sulfur cluster binding"/>
    <property type="evidence" value="ECO:0007669"/>
    <property type="project" value="UniProtKB-KW"/>
</dbReference>
<reference evidence="7" key="1">
    <citation type="journal article" date="2018" name="Science">
        <title>A primordial and reversible TCA cycle in a facultatively chemolithoautotrophic thermophile.</title>
        <authorList>
            <person name="Nunoura T."/>
            <person name="Chikaraishi Y."/>
            <person name="Izaki R."/>
            <person name="Suwa T."/>
            <person name="Sato T."/>
            <person name="Harada T."/>
            <person name="Mori K."/>
            <person name="Kato Y."/>
            <person name="Miyazaki M."/>
            <person name="Shimamura S."/>
            <person name="Yanagawa K."/>
            <person name="Shuto A."/>
            <person name="Ohkouchi N."/>
            <person name="Fujita N."/>
            <person name="Takaki Y."/>
            <person name="Atomi H."/>
            <person name="Takai K."/>
        </authorList>
    </citation>
    <scope>NUCLEOTIDE SEQUENCE [LARGE SCALE GENOMIC DNA]</scope>
    <source>
        <strain evidence="7">DSM 17441 / JCM 13301 / NBRC 103674 / ABI70S6</strain>
    </source>
</reference>
<accession>A0A0S3QRA7</accession>
<keyword evidence="2" id="KW-0479">Metal-binding</keyword>
<dbReference type="STRING" id="1298851.TST_0060"/>
<feature type="domain" description="4Fe-4S ferredoxin-type" evidence="5">
    <location>
        <begin position="141"/>
        <end position="168"/>
    </location>
</feature>
<dbReference type="InterPro" id="IPR006067">
    <property type="entry name" value="NO2/SO3_Rdtase_4Fe4S_dom"/>
</dbReference>
<protein>
    <recommendedName>
        <fullName evidence="5">4Fe-4S ferredoxin-type domain-containing protein</fullName>
    </recommendedName>
</protein>
<dbReference type="GO" id="GO:0015979">
    <property type="term" value="P:photosynthesis"/>
    <property type="evidence" value="ECO:0007669"/>
    <property type="project" value="InterPro"/>
</dbReference>
<dbReference type="SUPFAM" id="SSF56014">
    <property type="entry name" value="Nitrite and sulphite reductase 4Fe-4S domain-like"/>
    <property type="match status" value="1"/>
</dbReference>
<evidence type="ECO:0000256" key="2">
    <source>
        <dbReference type="ARBA" id="ARBA00022723"/>
    </source>
</evidence>
<dbReference type="GO" id="GO:0046872">
    <property type="term" value="F:metal ion binding"/>
    <property type="evidence" value="ECO:0007669"/>
    <property type="project" value="UniProtKB-KW"/>
</dbReference>
<dbReference type="SUPFAM" id="SSF54862">
    <property type="entry name" value="4Fe-4S ferredoxins"/>
    <property type="match status" value="1"/>
</dbReference>
<keyword evidence="7" id="KW-1185">Reference proteome</keyword>
<keyword evidence="4" id="KW-0411">Iron-sulfur</keyword>
<dbReference type="PROSITE" id="PS51379">
    <property type="entry name" value="4FE4S_FER_2"/>
    <property type="match status" value="2"/>
</dbReference>
<dbReference type="KEGG" id="ttk:TST_0060"/>
<dbReference type="Gene3D" id="3.30.70.20">
    <property type="match status" value="1"/>
</dbReference>